<dbReference type="EMBL" id="UZAK01052787">
    <property type="protein sequence ID" value="VDP81900.1"/>
    <property type="molecule type" value="Genomic_DNA"/>
</dbReference>
<protein>
    <submittedName>
        <fullName evidence="3">Gag-pol polyprotein</fullName>
    </submittedName>
</protein>
<dbReference type="AlphaFoldDB" id="A0A183L786"/>
<evidence type="ECO:0000313" key="3">
    <source>
        <dbReference type="WBParaSite" id="SCUD_0002320901-mRNA-1"/>
    </source>
</evidence>
<reference evidence="3" key="1">
    <citation type="submission" date="2016-06" db="UniProtKB">
        <authorList>
            <consortium name="WormBaseParasite"/>
        </authorList>
    </citation>
    <scope>IDENTIFICATION</scope>
</reference>
<evidence type="ECO:0000313" key="1">
    <source>
        <dbReference type="EMBL" id="VDP81900.1"/>
    </source>
</evidence>
<dbReference type="Proteomes" id="UP000279833">
    <property type="component" value="Unassembled WGS sequence"/>
</dbReference>
<name>A0A183L786_9TREM</name>
<dbReference type="WBParaSite" id="SCUD_0002320901-mRNA-1">
    <property type="protein sequence ID" value="SCUD_0002320901-mRNA-1"/>
    <property type="gene ID" value="SCUD_0002320901"/>
</dbReference>
<reference evidence="1 2" key="2">
    <citation type="submission" date="2018-11" db="EMBL/GenBank/DDBJ databases">
        <authorList>
            <consortium name="Pathogen Informatics"/>
        </authorList>
    </citation>
    <scope>NUCLEOTIDE SEQUENCE [LARGE SCALE GENOMIC DNA]</scope>
    <source>
        <strain evidence="1">Dakar</strain>
        <strain evidence="2">Dakar, Senegal</strain>
    </source>
</reference>
<evidence type="ECO:0000313" key="2">
    <source>
        <dbReference type="Proteomes" id="UP000279833"/>
    </source>
</evidence>
<keyword evidence="2" id="KW-1185">Reference proteome</keyword>
<gene>
    <name evidence="1" type="ORF">SCUD_LOCUS23206</name>
</gene>
<accession>A0A183L786</accession>
<proteinExistence type="predicted"/>
<sequence>MNALKAKVEGHPAREIRHLDFITQFSSDIPYVEGQDNQEADGLTQLQTNIIQQSIVNIEALGDNQRTTKPSCGEELSN</sequence>
<organism evidence="3">
    <name type="scientific">Schistosoma curassoni</name>
    <dbReference type="NCBI Taxonomy" id="6186"/>
    <lineage>
        <taxon>Eukaryota</taxon>
        <taxon>Metazoa</taxon>
        <taxon>Spiralia</taxon>
        <taxon>Lophotrochozoa</taxon>
        <taxon>Platyhelminthes</taxon>
        <taxon>Trematoda</taxon>
        <taxon>Digenea</taxon>
        <taxon>Strigeidida</taxon>
        <taxon>Schistosomatoidea</taxon>
        <taxon>Schistosomatidae</taxon>
        <taxon>Schistosoma</taxon>
    </lineage>
</organism>